<keyword evidence="6 10" id="KW-1133">Transmembrane helix</keyword>
<feature type="transmembrane region" description="Helical" evidence="10">
    <location>
        <begin position="59"/>
        <end position="79"/>
    </location>
</feature>
<evidence type="ECO:0000313" key="11">
    <source>
        <dbReference type="EMBL" id="GAA3788405.1"/>
    </source>
</evidence>
<evidence type="ECO:0000256" key="4">
    <source>
        <dbReference type="ARBA" id="ARBA00022960"/>
    </source>
</evidence>
<protein>
    <submittedName>
        <fullName evidence="11">Murein biosynthesis integral membrane protein MurJ</fullName>
    </submittedName>
</protein>
<comment type="function">
    <text evidence="8">Involved in peptidoglycan biosynthesis. Transports lipid-linked peptidoglycan precursors from the inner to the outer leaflet of the cytoplasmic membrane.</text>
</comment>
<keyword evidence="4" id="KW-0133">Cell shape</keyword>
<feature type="transmembrane region" description="Helical" evidence="10">
    <location>
        <begin position="100"/>
        <end position="119"/>
    </location>
</feature>
<keyword evidence="3 10" id="KW-0812">Transmembrane</keyword>
<dbReference type="InterPro" id="IPR004268">
    <property type="entry name" value="MurJ"/>
</dbReference>
<dbReference type="Proteomes" id="UP001501456">
    <property type="component" value="Unassembled WGS sequence"/>
</dbReference>
<evidence type="ECO:0000256" key="3">
    <source>
        <dbReference type="ARBA" id="ARBA00022692"/>
    </source>
</evidence>
<evidence type="ECO:0000256" key="2">
    <source>
        <dbReference type="ARBA" id="ARBA00022475"/>
    </source>
</evidence>
<evidence type="ECO:0000256" key="6">
    <source>
        <dbReference type="ARBA" id="ARBA00022989"/>
    </source>
</evidence>
<name>A0ABP7H8P5_9FLAO</name>
<organism evidence="11 12">
    <name type="scientific">Corallibacter vietnamensis</name>
    <dbReference type="NCBI Taxonomy" id="904130"/>
    <lineage>
        <taxon>Bacteria</taxon>
        <taxon>Pseudomonadati</taxon>
        <taxon>Bacteroidota</taxon>
        <taxon>Flavobacteriia</taxon>
        <taxon>Flavobacteriales</taxon>
        <taxon>Flavobacteriaceae</taxon>
        <taxon>Corallibacter</taxon>
    </lineage>
</organism>
<evidence type="ECO:0000256" key="10">
    <source>
        <dbReference type="SAM" id="Phobius"/>
    </source>
</evidence>
<feature type="transmembrane region" description="Helical" evidence="10">
    <location>
        <begin position="416"/>
        <end position="437"/>
    </location>
</feature>
<proteinExistence type="inferred from homology"/>
<feature type="transmembrane region" description="Helical" evidence="10">
    <location>
        <begin position="173"/>
        <end position="191"/>
    </location>
</feature>
<dbReference type="EMBL" id="BAABBI010000003">
    <property type="protein sequence ID" value="GAA3788405.1"/>
    <property type="molecule type" value="Genomic_DNA"/>
</dbReference>
<dbReference type="PANTHER" id="PTHR43486">
    <property type="entry name" value="LIPID II FLIPPASE MURJ-RELATED"/>
    <property type="match status" value="1"/>
</dbReference>
<feature type="transmembrane region" description="Helical" evidence="10">
    <location>
        <begin position="251"/>
        <end position="275"/>
    </location>
</feature>
<evidence type="ECO:0000256" key="8">
    <source>
        <dbReference type="ARBA" id="ARBA00060041"/>
    </source>
</evidence>
<feature type="transmembrane region" description="Helical" evidence="10">
    <location>
        <begin position="143"/>
        <end position="166"/>
    </location>
</feature>
<gene>
    <name evidence="11" type="primary">murJ</name>
    <name evidence="11" type="ORF">GCM10022271_21200</name>
</gene>
<dbReference type="PRINTS" id="PR01806">
    <property type="entry name" value="VIRFACTRMVIN"/>
</dbReference>
<dbReference type="RefSeq" id="WP_344730390.1">
    <property type="nucleotide sequence ID" value="NZ_BAABBI010000003.1"/>
</dbReference>
<reference evidence="12" key="1">
    <citation type="journal article" date="2019" name="Int. J. Syst. Evol. Microbiol.">
        <title>The Global Catalogue of Microorganisms (GCM) 10K type strain sequencing project: providing services to taxonomists for standard genome sequencing and annotation.</title>
        <authorList>
            <consortium name="The Broad Institute Genomics Platform"/>
            <consortium name="The Broad Institute Genome Sequencing Center for Infectious Disease"/>
            <person name="Wu L."/>
            <person name="Ma J."/>
        </authorList>
    </citation>
    <scope>NUCLEOTIDE SEQUENCE [LARGE SCALE GENOMIC DNA]</scope>
    <source>
        <strain evidence="12">JCM 17525</strain>
    </source>
</reference>
<feature type="transmembrane region" description="Helical" evidence="10">
    <location>
        <begin position="358"/>
        <end position="379"/>
    </location>
</feature>
<evidence type="ECO:0000256" key="7">
    <source>
        <dbReference type="ARBA" id="ARBA00023136"/>
    </source>
</evidence>
<keyword evidence="5" id="KW-0573">Peptidoglycan synthesis</keyword>
<feature type="transmembrane region" description="Helical" evidence="10">
    <location>
        <begin position="197"/>
        <end position="219"/>
    </location>
</feature>
<comment type="subcellular location">
    <subcellularLocation>
        <location evidence="1">Cell membrane</location>
        <topology evidence="1">Multi-pass membrane protein</topology>
    </subcellularLocation>
</comment>
<feature type="transmembrane region" description="Helical" evidence="10">
    <location>
        <begin position="322"/>
        <end position="346"/>
    </location>
</feature>
<sequence length="447" mass="50070">MKITAYIKNLFNRIKNNSTATNIIIVGVVSVIVKVFGFYKEVVIAGEFGLSEILDTFFIALLIPGFVNQVFLSAFKSVFIPNYIAEKKANSSNIAAFQSTSFTITLITSVVFMLIAYLFTDVFLELFYSGHTDNYYRLIKLQFYYLLPCILLWGLTSLVSGLLNVYDEFAYSSIYPIITSVVMIICIVFYKDVFGEAVLAIGMLIGSTIQLVFLALVALKKHILKFAKPDFKSTNAITMFRQVPAKVSSGFLTGLIPVTDQYFAAQLLVGSIAALNYGMKIPAFFTTILILALGNVLLPYFSKMTLDEPKKAFKTLYWVIKWTFLGILGIVLIASFFSTEIVTMLFERDNFTSEDTSIVSKIQVIYLIGVPFAICGNLFVKFLTSINKNAFMAYVSFGAMLLNIILDFAFMNWLGLIGIALCTTIIQVIKIFVFYGYTNKQKHLLTS</sequence>
<comment type="caution">
    <text evidence="11">The sequence shown here is derived from an EMBL/GenBank/DDBJ whole genome shotgun (WGS) entry which is preliminary data.</text>
</comment>
<feature type="transmembrane region" description="Helical" evidence="10">
    <location>
        <begin position="20"/>
        <end position="39"/>
    </location>
</feature>
<feature type="transmembrane region" description="Helical" evidence="10">
    <location>
        <begin position="281"/>
        <end position="301"/>
    </location>
</feature>
<dbReference type="Pfam" id="PF03023">
    <property type="entry name" value="MurJ"/>
    <property type="match status" value="1"/>
</dbReference>
<feature type="transmembrane region" description="Helical" evidence="10">
    <location>
        <begin position="391"/>
        <end position="410"/>
    </location>
</feature>
<keyword evidence="12" id="KW-1185">Reference proteome</keyword>
<evidence type="ECO:0000256" key="9">
    <source>
        <dbReference type="ARBA" id="ARBA00061532"/>
    </source>
</evidence>
<evidence type="ECO:0000256" key="1">
    <source>
        <dbReference type="ARBA" id="ARBA00004651"/>
    </source>
</evidence>
<keyword evidence="7 10" id="KW-0472">Membrane</keyword>
<keyword evidence="2" id="KW-1003">Cell membrane</keyword>
<comment type="similarity">
    <text evidence="9">Belongs to the MurJ/MviN family.</text>
</comment>
<evidence type="ECO:0000256" key="5">
    <source>
        <dbReference type="ARBA" id="ARBA00022984"/>
    </source>
</evidence>
<evidence type="ECO:0000313" key="12">
    <source>
        <dbReference type="Proteomes" id="UP001501456"/>
    </source>
</evidence>
<dbReference type="PANTHER" id="PTHR43486:SF1">
    <property type="entry name" value="LIPID II FLIPPASE MURJ-RELATED"/>
    <property type="match status" value="1"/>
</dbReference>
<accession>A0ABP7H8P5</accession>